<evidence type="ECO:0000256" key="1">
    <source>
        <dbReference type="SAM" id="MobiDB-lite"/>
    </source>
</evidence>
<evidence type="ECO:0000313" key="2">
    <source>
        <dbReference type="EMBL" id="KAF8821595.1"/>
    </source>
</evidence>
<comment type="caution">
    <text evidence="2">The sequence shown here is derived from an EMBL/GenBank/DDBJ whole genome shotgun (WGS) entry which is preliminary data.</text>
</comment>
<protein>
    <submittedName>
        <fullName evidence="2">Uncharacterized protein</fullName>
    </submittedName>
</protein>
<feature type="compositionally biased region" description="Polar residues" evidence="1">
    <location>
        <begin position="95"/>
        <end position="111"/>
    </location>
</feature>
<sequence length="134" mass="14940">MLLVLIYLWLDPPWYYHLLRYLPENYHLYPPTEITRLPGDETGAPARGGLSKGIGGGSVNKNMGGREAGQHVVGGQTGGDLSRIEGEQRQDNQQRRSTVQPVTQALQNTGPQLEPRYPHALRGTEMFPRATFDN</sequence>
<dbReference type="Proteomes" id="UP000823046">
    <property type="component" value="Unassembled WGS sequence"/>
</dbReference>
<name>A0ABQ7JCD5_9APIC</name>
<dbReference type="EMBL" id="JADAQX010000159">
    <property type="protein sequence ID" value="KAF8821595.1"/>
    <property type="molecule type" value="Genomic_DNA"/>
</dbReference>
<organism evidence="2 3">
    <name type="scientific">Cardiosporidium cionae</name>
    <dbReference type="NCBI Taxonomy" id="476202"/>
    <lineage>
        <taxon>Eukaryota</taxon>
        <taxon>Sar</taxon>
        <taxon>Alveolata</taxon>
        <taxon>Apicomplexa</taxon>
        <taxon>Aconoidasida</taxon>
        <taxon>Nephromycida</taxon>
        <taxon>Cardiosporidium</taxon>
    </lineage>
</organism>
<feature type="compositionally biased region" description="Basic and acidic residues" evidence="1">
    <location>
        <begin position="82"/>
        <end position="94"/>
    </location>
</feature>
<proteinExistence type="predicted"/>
<evidence type="ECO:0000313" key="3">
    <source>
        <dbReference type="Proteomes" id="UP000823046"/>
    </source>
</evidence>
<accession>A0ABQ7JCD5</accession>
<reference evidence="2 3" key="1">
    <citation type="journal article" date="2020" name="bioRxiv">
        <title>Metabolic contributions of an alphaproteobacterial endosymbiont in the apicomplexan Cardiosporidium cionae.</title>
        <authorList>
            <person name="Hunter E.S."/>
            <person name="Paight C.J."/>
            <person name="Lane C.E."/>
        </authorList>
    </citation>
    <scope>NUCLEOTIDE SEQUENCE [LARGE SCALE GENOMIC DNA]</scope>
    <source>
        <strain evidence="2">ESH_2018</strain>
    </source>
</reference>
<gene>
    <name evidence="2" type="ORF">IE077_001838</name>
</gene>
<keyword evidence="3" id="KW-1185">Reference proteome</keyword>
<feature type="region of interest" description="Disordered" evidence="1">
    <location>
        <begin position="39"/>
        <end position="117"/>
    </location>
</feature>